<name>A0ABT7NJD6_9SPHI</name>
<dbReference type="Proteomes" id="UP001170954">
    <property type="component" value="Unassembled WGS sequence"/>
</dbReference>
<protein>
    <recommendedName>
        <fullName evidence="4">Outer membrane protein beta-barrel domain-containing protein</fullName>
    </recommendedName>
</protein>
<dbReference type="PROSITE" id="PS51257">
    <property type="entry name" value="PROKAR_LIPOPROTEIN"/>
    <property type="match status" value="1"/>
</dbReference>
<keyword evidence="1" id="KW-0732">Signal</keyword>
<comment type="caution">
    <text evidence="2">The sequence shown here is derived from an EMBL/GenBank/DDBJ whole genome shotgun (WGS) entry which is preliminary data.</text>
</comment>
<dbReference type="RefSeq" id="WP_149525738.1">
    <property type="nucleotide sequence ID" value="NZ_CP030848.1"/>
</dbReference>
<reference evidence="2" key="2">
    <citation type="journal article" date="2022" name="Sci. Total Environ.">
        <title>Prevalence, transmission, and molecular epidemiology of tet(X)-positive bacteria among humans, animals, and environmental niches in China: An epidemiological, and genomic-based study.</title>
        <authorList>
            <person name="Dong N."/>
            <person name="Zeng Y."/>
            <person name="Cai C."/>
            <person name="Sun C."/>
            <person name="Lu J."/>
            <person name="Liu C."/>
            <person name="Zhou H."/>
            <person name="Sun Q."/>
            <person name="Shu L."/>
            <person name="Wang H."/>
            <person name="Wang Y."/>
            <person name="Wang S."/>
            <person name="Wu C."/>
            <person name="Chan E.W."/>
            <person name="Chen G."/>
            <person name="Shen Z."/>
            <person name="Chen S."/>
            <person name="Zhang R."/>
        </authorList>
    </citation>
    <scope>NUCLEOTIDE SEQUENCE</scope>
    <source>
        <strain evidence="2">R1692</strain>
    </source>
</reference>
<keyword evidence="3" id="KW-1185">Reference proteome</keyword>
<evidence type="ECO:0000313" key="3">
    <source>
        <dbReference type="Proteomes" id="UP001170954"/>
    </source>
</evidence>
<feature type="chain" id="PRO_5046155664" description="Outer membrane protein beta-barrel domain-containing protein" evidence="1">
    <location>
        <begin position="19"/>
        <end position="338"/>
    </location>
</feature>
<organism evidence="2 3">
    <name type="scientific">Sphingobacterium hotanense</name>
    <dbReference type="NCBI Taxonomy" id="649196"/>
    <lineage>
        <taxon>Bacteria</taxon>
        <taxon>Pseudomonadati</taxon>
        <taxon>Bacteroidota</taxon>
        <taxon>Sphingobacteriia</taxon>
        <taxon>Sphingobacteriales</taxon>
        <taxon>Sphingobacteriaceae</taxon>
        <taxon>Sphingobacterium</taxon>
    </lineage>
</organism>
<gene>
    <name evidence="2" type="ORF">HX018_03520</name>
</gene>
<sequence>MRMFFLSALIALLSTSCASIFNGPYKKVQVHTTQAATVYYNEGSVKTVDNIASFEVKRKKDTMQFSVLQDTSMRTYAVNKKHSFAFWSNIPLKFGVGMLVDFTNPKRFTYPSHIYLDSSNTNKGYDTFEKKLPKGRWEFQVDMPFVNLFHREDPYGYRELQEGFFGVGLGINHFYRNNTYLNFSAHSFLLSNYPLPPPFIVFEQKTNKEFSYQLTLSNNHRIQKFNLGYGLAYVFNRTGYTVRLPDTMEPQTLNLLASTRVLPGGDVTKIAKSVEPGIFEQHWRNTQSFGMWFPISYELTKGISASFQYRPTFYRDKSTMESKFENLYSFGLIYRMKL</sequence>
<reference evidence="2" key="1">
    <citation type="submission" date="2020-06" db="EMBL/GenBank/DDBJ databases">
        <authorList>
            <person name="Dong N."/>
        </authorList>
    </citation>
    <scope>NUCLEOTIDE SEQUENCE</scope>
    <source>
        <strain evidence="2">R1692</strain>
    </source>
</reference>
<evidence type="ECO:0008006" key="4">
    <source>
        <dbReference type="Google" id="ProtNLM"/>
    </source>
</evidence>
<proteinExistence type="predicted"/>
<evidence type="ECO:0000313" key="2">
    <source>
        <dbReference type="EMBL" id="MDM1047312.1"/>
    </source>
</evidence>
<dbReference type="EMBL" id="JACAGK010000006">
    <property type="protein sequence ID" value="MDM1047312.1"/>
    <property type="molecule type" value="Genomic_DNA"/>
</dbReference>
<evidence type="ECO:0000256" key="1">
    <source>
        <dbReference type="SAM" id="SignalP"/>
    </source>
</evidence>
<feature type="signal peptide" evidence="1">
    <location>
        <begin position="1"/>
        <end position="18"/>
    </location>
</feature>
<accession>A0ABT7NJD6</accession>